<dbReference type="Gramene" id="BGIOSGA013025-TA">
    <property type="protein sequence ID" value="BGIOSGA013025-PA"/>
    <property type="gene ID" value="BGIOSGA013025"/>
</dbReference>
<protein>
    <submittedName>
        <fullName evidence="2">Uncharacterized protein</fullName>
    </submittedName>
</protein>
<evidence type="ECO:0000313" key="3">
    <source>
        <dbReference type="Proteomes" id="UP000007015"/>
    </source>
</evidence>
<organism evidence="2 3">
    <name type="scientific">Oryza sativa subsp. indica</name>
    <name type="common">Rice</name>
    <dbReference type="NCBI Taxonomy" id="39946"/>
    <lineage>
        <taxon>Eukaryota</taxon>
        <taxon>Viridiplantae</taxon>
        <taxon>Streptophyta</taxon>
        <taxon>Embryophyta</taxon>
        <taxon>Tracheophyta</taxon>
        <taxon>Spermatophyta</taxon>
        <taxon>Magnoliopsida</taxon>
        <taxon>Liliopsida</taxon>
        <taxon>Poales</taxon>
        <taxon>Poaceae</taxon>
        <taxon>BOP clade</taxon>
        <taxon>Oryzoideae</taxon>
        <taxon>Oryzeae</taxon>
        <taxon>Oryzinae</taxon>
        <taxon>Oryza</taxon>
        <taxon>Oryza sativa</taxon>
    </lineage>
</organism>
<dbReference type="HOGENOM" id="CLU_2241062_0_0_1"/>
<dbReference type="EMBL" id="CM000128">
    <property type="protein sequence ID" value="EAY90794.1"/>
    <property type="molecule type" value="Genomic_DNA"/>
</dbReference>
<feature type="region of interest" description="Disordered" evidence="1">
    <location>
        <begin position="82"/>
        <end position="105"/>
    </location>
</feature>
<proteinExistence type="predicted"/>
<sequence>MEEPRGTGGAGSAAAAAAAASSWRHADAGFWRHADAGSWRHADAGRRYLAHPDPSCGGGRQRGAPDSPPDLRVVAADVVAAAEADGATPTGSRGEEEAGAWWRDY</sequence>
<dbReference type="AlphaFoldDB" id="A2XIY4"/>
<dbReference type="OMA" id="DAGFWRH"/>
<dbReference type="Proteomes" id="UP000007015">
    <property type="component" value="Chromosome 3"/>
</dbReference>
<accession>A2XIY4</accession>
<feature type="region of interest" description="Disordered" evidence="1">
    <location>
        <begin position="50"/>
        <end position="70"/>
    </location>
</feature>
<reference evidence="2 3" key="1">
    <citation type="journal article" date="2005" name="PLoS Biol.">
        <title>The genomes of Oryza sativa: a history of duplications.</title>
        <authorList>
            <person name="Yu J."/>
            <person name="Wang J."/>
            <person name="Lin W."/>
            <person name="Li S."/>
            <person name="Li H."/>
            <person name="Zhou J."/>
            <person name="Ni P."/>
            <person name="Dong W."/>
            <person name="Hu S."/>
            <person name="Zeng C."/>
            <person name="Zhang J."/>
            <person name="Zhang Y."/>
            <person name="Li R."/>
            <person name="Xu Z."/>
            <person name="Li S."/>
            <person name="Li X."/>
            <person name="Zheng H."/>
            <person name="Cong L."/>
            <person name="Lin L."/>
            <person name="Yin J."/>
            <person name="Geng J."/>
            <person name="Li G."/>
            <person name="Shi J."/>
            <person name="Liu J."/>
            <person name="Lv H."/>
            <person name="Li J."/>
            <person name="Wang J."/>
            <person name="Deng Y."/>
            <person name="Ran L."/>
            <person name="Shi X."/>
            <person name="Wang X."/>
            <person name="Wu Q."/>
            <person name="Li C."/>
            <person name="Ren X."/>
            <person name="Wang J."/>
            <person name="Wang X."/>
            <person name="Li D."/>
            <person name="Liu D."/>
            <person name="Zhang X."/>
            <person name="Ji Z."/>
            <person name="Zhao W."/>
            <person name="Sun Y."/>
            <person name="Zhang Z."/>
            <person name="Bao J."/>
            <person name="Han Y."/>
            <person name="Dong L."/>
            <person name="Ji J."/>
            <person name="Chen P."/>
            <person name="Wu S."/>
            <person name="Liu J."/>
            <person name="Xiao Y."/>
            <person name="Bu D."/>
            <person name="Tan J."/>
            <person name="Yang L."/>
            <person name="Ye C."/>
            <person name="Zhang J."/>
            <person name="Xu J."/>
            <person name="Zhou Y."/>
            <person name="Yu Y."/>
            <person name="Zhang B."/>
            <person name="Zhuang S."/>
            <person name="Wei H."/>
            <person name="Liu B."/>
            <person name="Lei M."/>
            <person name="Yu H."/>
            <person name="Li Y."/>
            <person name="Xu H."/>
            <person name="Wei S."/>
            <person name="He X."/>
            <person name="Fang L."/>
            <person name="Zhang Z."/>
            <person name="Zhang Y."/>
            <person name="Huang X."/>
            <person name="Su Z."/>
            <person name="Tong W."/>
            <person name="Li J."/>
            <person name="Tong Z."/>
            <person name="Li S."/>
            <person name="Ye J."/>
            <person name="Wang L."/>
            <person name="Fang L."/>
            <person name="Lei T."/>
            <person name="Chen C."/>
            <person name="Chen H."/>
            <person name="Xu Z."/>
            <person name="Li H."/>
            <person name="Huang H."/>
            <person name="Zhang F."/>
            <person name="Xu H."/>
            <person name="Li N."/>
            <person name="Zhao C."/>
            <person name="Li S."/>
            <person name="Dong L."/>
            <person name="Huang Y."/>
            <person name="Li L."/>
            <person name="Xi Y."/>
            <person name="Qi Q."/>
            <person name="Li W."/>
            <person name="Zhang B."/>
            <person name="Hu W."/>
            <person name="Zhang Y."/>
            <person name="Tian X."/>
            <person name="Jiao Y."/>
            <person name="Liang X."/>
            <person name="Jin J."/>
            <person name="Gao L."/>
            <person name="Zheng W."/>
            <person name="Hao B."/>
            <person name="Liu S."/>
            <person name="Wang W."/>
            <person name="Yuan L."/>
            <person name="Cao M."/>
            <person name="McDermott J."/>
            <person name="Samudrala R."/>
            <person name="Wang J."/>
            <person name="Wong G.K."/>
            <person name="Yang H."/>
        </authorList>
    </citation>
    <scope>NUCLEOTIDE SEQUENCE [LARGE SCALE GENOMIC DNA]</scope>
    <source>
        <strain evidence="3">cv. 93-11</strain>
    </source>
</reference>
<gene>
    <name evidence="2" type="ORF">OsI_12395</name>
</gene>
<evidence type="ECO:0000256" key="1">
    <source>
        <dbReference type="SAM" id="MobiDB-lite"/>
    </source>
</evidence>
<name>A2XIY4_ORYSI</name>
<evidence type="ECO:0000313" key="2">
    <source>
        <dbReference type="EMBL" id="EAY90794.1"/>
    </source>
</evidence>
<keyword evidence="3" id="KW-1185">Reference proteome</keyword>